<evidence type="ECO:0000313" key="2">
    <source>
        <dbReference type="EMBL" id="CAG8460178.1"/>
    </source>
</evidence>
<dbReference type="InterPro" id="IPR007218">
    <property type="entry name" value="DNA_pol_delta_4"/>
</dbReference>
<gene>
    <name evidence="2" type="ORF">ALEPTO_LOCUS1494</name>
</gene>
<dbReference type="GO" id="GO:0006261">
    <property type="term" value="P:DNA-templated DNA replication"/>
    <property type="evidence" value="ECO:0007669"/>
    <property type="project" value="TreeGrafter"/>
</dbReference>
<dbReference type="AlphaFoldDB" id="A0A9N8VM64"/>
<dbReference type="EMBL" id="CAJVPS010000168">
    <property type="protein sequence ID" value="CAG8460178.1"/>
    <property type="molecule type" value="Genomic_DNA"/>
</dbReference>
<dbReference type="Proteomes" id="UP000789508">
    <property type="component" value="Unassembled WGS sequence"/>
</dbReference>
<organism evidence="2 3">
    <name type="scientific">Ambispora leptoticha</name>
    <dbReference type="NCBI Taxonomy" id="144679"/>
    <lineage>
        <taxon>Eukaryota</taxon>
        <taxon>Fungi</taxon>
        <taxon>Fungi incertae sedis</taxon>
        <taxon>Mucoromycota</taxon>
        <taxon>Glomeromycotina</taxon>
        <taxon>Glomeromycetes</taxon>
        <taxon>Archaeosporales</taxon>
        <taxon>Ambisporaceae</taxon>
        <taxon>Ambispora</taxon>
    </lineage>
</organism>
<keyword evidence="3" id="KW-1185">Reference proteome</keyword>
<reference evidence="2" key="1">
    <citation type="submission" date="2021-06" db="EMBL/GenBank/DDBJ databases">
        <authorList>
            <person name="Kallberg Y."/>
            <person name="Tangrot J."/>
            <person name="Rosling A."/>
        </authorList>
    </citation>
    <scope>NUCLEOTIDE SEQUENCE</scope>
    <source>
        <strain evidence="2">FL130A</strain>
    </source>
</reference>
<name>A0A9N8VM64_9GLOM</name>
<dbReference type="Pfam" id="PF04081">
    <property type="entry name" value="DNA_pol_delta_4"/>
    <property type="match status" value="1"/>
</dbReference>
<dbReference type="GO" id="GO:0043625">
    <property type="term" value="C:delta DNA polymerase complex"/>
    <property type="evidence" value="ECO:0007669"/>
    <property type="project" value="TreeGrafter"/>
</dbReference>
<accession>A0A9N8VM64</accession>
<dbReference type="OrthoDB" id="337486at2759"/>
<dbReference type="PANTHER" id="PTHR14303:SF0">
    <property type="entry name" value="DNA POLYMERASE DELTA SUBUNIT 4"/>
    <property type="match status" value="1"/>
</dbReference>
<sequence>MPPKKPTTEPVKKRQTKITELLTVGKHDGDEKSAAPETSSPPSEVEEQVNDKIRASKEPSLNVKHTGKLTFHDEHLTPEQKLLHAFDLTYKFGSCVGVTRLERWERAKRLGLNPPEEIKELLIAENADKDPEIRESLFYGRV</sequence>
<protein>
    <submittedName>
        <fullName evidence="2">12932_t:CDS:1</fullName>
    </submittedName>
</protein>
<dbReference type="GO" id="GO:0000731">
    <property type="term" value="P:DNA synthesis involved in DNA repair"/>
    <property type="evidence" value="ECO:0007669"/>
    <property type="project" value="InterPro"/>
</dbReference>
<evidence type="ECO:0000313" key="3">
    <source>
        <dbReference type="Proteomes" id="UP000789508"/>
    </source>
</evidence>
<proteinExistence type="predicted"/>
<comment type="caution">
    <text evidence="2">The sequence shown here is derived from an EMBL/GenBank/DDBJ whole genome shotgun (WGS) entry which is preliminary data.</text>
</comment>
<evidence type="ECO:0000256" key="1">
    <source>
        <dbReference type="SAM" id="MobiDB-lite"/>
    </source>
</evidence>
<dbReference type="PANTHER" id="PTHR14303">
    <property type="entry name" value="DNA POLYMERASE DELTA SUBUNIT 4"/>
    <property type="match status" value="1"/>
</dbReference>
<feature type="region of interest" description="Disordered" evidence="1">
    <location>
        <begin position="21"/>
        <end position="61"/>
    </location>
</feature>
<feature type="compositionally biased region" description="Basic and acidic residues" evidence="1">
    <location>
        <begin position="25"/>
        <end position="34"/>
    </location>
</feature>
<dbReference type="GO" id="GO:0003887">
    <property type="term" value="F:DNA-directed DNA polymerase activity"/>
    <property type="evidence" value="ECO:0007669"/>
    <property type="project" value="TreeGrafter"/>
</dbReference>